<evidence type="ECO:0000313" key="2">
    <source>
        <dbReference type="Proteomes" id="UP001487740"/>
    </source>
</evidence>
<organism evidence="1 2">
    <name type="scientific">Scylla paramamosain</name>
    <name type="common">Mud crab</name>
    <dbReference type="NCBI Taxonomy" id="85552"/>
    <lineage>
        <taxon>Eukaryota</taxon>
        <taxon>Metazoa</taxon>
        <taxon>Ecdysozoa</taxon>
        <taxon>Arthropoda</taxon>
        <taxon>Crustacea</taxon>
        <taxon>Multicrustacea</taxon>
        <taxon>Malacostraca</taxon>
        <taxon>Eumalacostraca</taxon>
        <taxon>Eucarida</taxon>
        <taxon>Decapoda</taxon>
        <taxon>Pleocyemata</taxon>
        <taxon>Brachyura</taxon>
        <taxon>Eubrachyura</taxon>
        <taxon>Portunoidea</taxon>
        <taxon>Portunidae</taxon>
        <taxon>Portuninae</taxon>
        <taxon>Scylla</taxon>
    </lineage>
</organism>
<accession>A0AAW0UJT5</accession>
<name>A0AAW0UJT5_SCYPA</name>
<reference evidence="1 2" key="1">
    <citation type="submission" date="2023-03" db="EMBL/GenBank/DDBJ databases">
        <title>High-quality genome of Scylla paramamosain provides insights in environmental adaptation.</title>
        <authorList>
            <person name="Zhang L."/>
        </authorList>
    </citation>
    <scope>NUCLEOTIDE SEQUENCE [LARGE SCALE GENOMIC DNA]</scope>
    <source>
        <strain evidence="1">LZ_2023a</strain>
        <tissue evidence="1">Muscle</tissue>
    </source>
</reference>
<evidence type="ECO:0000313" key="1">
    <source>
        <dbReference type="EMBL" id="KAK8398947.1"/>
    </source>
</evidence>
<sequence length="78" mass="8844">MINDGQWHGATVCNDGSFLAHNTRQAAAGAFKRGGRPTACALRQLVVTSRRQFWVSTEARRIPRKIPELRYLMIKMMV</sequence>
<proteinExistence type="predicted"/>
<protein>
    <submittedName>
        <fullName evidence="1">Uncharacterized protein</fullName>
    </submittedName>
</protein>
<dbReference type="AlphaFoldDB" id="A0AAW0UJT5"/>
<dbReference type="EMBL" id="JARAKH010000012">
    <property type="protein sequence ID" value="KAK8398947.1"/>
    <property type="molecule type" value="Genomic_DNA"/>
</dbReference>
<gene>
    <name evidence="1" type="ORF">O3P69_004211</name>
</gene>
<dbReference type="Proteomes" id="UP001487740">
    <property type="component" value="Unassembled WGS sequence"/>
</dbReference>
<keyword evidence="2" id="KW-1185">Reference proteome</keyword>
<comment type="caution">
    <text evidence="1">The sequence shown here is derived from an EMBL/GenBank/DDBJ whole genome shotgun (WGS) entry which is preliminary data.</text>
</comment>